<name>A0A382PTL7_9ZZZZ</name>
<dbReference type="EMBL" id="UINC01109698">
    <property type="protein sequence ID" value="SVC76689.1"/>
    <property type="molecule type" value="Genomic_DNA"/>
</dbReference>
<accession>A0A382PTL7</accession>
<gene>
    <name evidence="2" type="ORF">METZ01_LOCUS329543</name>
</gene>
<sequence length="101" mass="11276">DHADYHRNDGDDTASGGGRCIRRRGSPGPDRRADGGWADPAQRQGSDRAGTAWGTRRTASTGYGGRAQGDVHRRWRHRISRCYASARCDQEERRAGYRHPL</sequence>
<feature type="region of interest" description="Disordered" evidence="1">
    <location>
        <begin position="1"/>
        <end position="70"/>
    </location>
</feature>
<evidence type="ECO:0000313" key="2">
    <source>
        <dbReference type="EMBL" id="SVC76689.1"/>
    </source>
</evidence>
<proteinExistence type="predicted"/>
<feature type="non-terminal residue" evidence="2">
    <location>
        <position position="1"/>
    </location>
</feature>
<feature type="non-terminal residue" evidence="2">
    <location>
        <position position="101"/>
    </location>
</feature>
<organism evidence="2">
    <name type="scientific">marine metagenome</name>
    <dbReference type="NCBI Taxonomy" id="408172"/>
    <lineage>
        <taxon>unclassified sequences</taxon>
        <taxon>metagenomes</taxon>
        <taxon>ecological metagenomes</taxon>
    </lineage>
</organism>
<reference evidence="2" key="1">
    <citation type="submission" date="2018-05" db="EMBL/GenBank/DDBJ databases">
        <authorList>
            <person name="Lanie J.A."/>
            <person name="Ng W.-L."/>
            <person name="Kazmierczak K.M."/>
            <person name="Andrzejewski T.M."/>
            <person name="Davidsen T.M."/>
            <person name="Wayne K.J."/>
            <person name="Tettelin H."/>
            <person name="Glass J.I."/>
            <person name="Rusch D."/>
            <person name="Podicherti R."/>
            <person name="Tsui H.-C.T."/>
            <person name="Winkler M.E."/>
        </authorList>
    </citation>
    <scope>NUCLEOTIDE SEQUENCE</scope>
</reference>
<dbReference type="AlphaFoldDB" id="A0A382PTL7"/>
<evidence type="ECO:0000256" key="1">
    <source>
        <dbReference type="SAM" id="MobiDB-lite"/>
    </source>
</evidence>
<protein>
    <submittedName>
        <fullName evidence="2">Uncharacterized protein</fullName>
    </submittedName>
</protein>
<feature type="compositionally biased region" description="Basic and acidic residues" evidence="1">
    <location>
        <begin position="1"/>
        <end position="10"/>
    </location>
</feature>